<dbReference type="EMBL" id="SJDL01000025">
    <property type="protein sequence ID" value="TBW53357.1"/>
    <property type="molecule type" value="Genomic_DNA"/>
</dbReference>
<dbReference type="PROSITE" id="PS50943">
    <property type="entry name" value="HTH_CROC1"/>
    <property type="match status" value="1"/>
</dbReference>
<sequence>MTQLAIVDAYQAFMATAQPLINIETDKQYEAALETLEQVLESANDTVDDPLNPLIDMLSHAIERYESQDQQLAAFVDEADSIPVDIALLRTLMSQHRLTGSDLPEIGDKTMVSKVLNGKRVLSRQAIERLSERFGLRPAMFFG</sequence>
<dbReference type="InterPro" id="IPR039060">
    <property type="entry name" value="Antitox_HigA"/>
</dbReference>
<comment type="caution">
    <text evidence="2">The sequence shown here is derived from an EMBL/GenBank/DDBJ whole genome shotgun (WGS) entry which is preliminary data.</text>
</comment>
<accession>A0ABY1ZHT0</accession>
<organism evidence="2 3">
    <name type="scientific">Marinobacter halodurans</name>
    <dbReference type="NCBI Taxonomy" id="2528979"/>
    <lineage>
        <taxon>Bacteria</taxon>
        <taxon>Pseudomonadati</taxon>
        <taxon>Pseudomonadota</taxon>
        <taxon>Gammaproteobacteria</taxon>
        <taxon>Pseudomonadales</taxon>
        <taxon>Marinobacteraceae</taxon>
        <taxon>Marinobacter</taxon>
    </lineage>
</organism>
<name>A0ABY1ZHT0_9GAMM</name>
<dbReference type="PANTHER" id="PTHR40455:SF1">
    <property type="entry name" value="ANTITOXIN HIGA"/>
    <property type="match status" value="1"/>
</dbReference>
<evidence type="ECO:0000313" key="3">
    <source>
        <dbReference type="Proteomes" id="UP000313645"/>
    </source>
</evidence>
<keyword evidence="3" id="KW-1185">Reference proteome</keyword>
<feature type="domain" description="HTH cro/C1-type" evidence="1">
    <location>
        <begin position="108"/>
        <end position="141"/>
    </location>
</feature>
<protein>
    <submittedName>
        <fullName evidence="2">Transcriptional regulator</fullName>
    </submittedName>
</protein>
<dbReference type="Proteomes" id="UP000313645">
    <property type="component" value="Unassembled WGS sequence"/>
</dbReference>
<dbReference type="RefSeq" id="WP_131482765.1">
    <property type="nucleotide sequence ID" value="NZ_SJDL01000025.1"/>
</dbReference>
<evidence type="ECO:0000259" key="1">
    <source>
        <dbReference type="PROSITE" id="PS50943"/>
    </source>
</evidence>
<gene>
    <name evidence="2" type="ORF">EZI54_15360</name>
</gene>
<evidence type="ECO:0000313" key="2">
    <source>
        <dbReference type="EMBL" id="TBW53357.1"/>
    </source>
</evidence>
<dbReference type="PANTHER" id="PTHR40455">
    <property type="entry name" value="ANTITOXIN HIGA"/>
    <property type="match status" value="1"/>
</dbReference>
<dbReference type="InterPro" id="IPR001387">
    <property type="entry name" value="Cro/C1-type_HTH"/>
</dbReference>
<reference evidence="2 3" key="1">
    <citation type="submission" date="2019-02" db="EMBL/GenBank/DDBJ databases">
        <title>Marinobacter halodurans sp. nov., a marine bacterium isolated from sea tidal flat.</title>
        <authorList>
            <person name="Yoo Y."/>
            <person name="Lee D.W."/>
            <person name="Kim B.S."/>
            <person name="Kim J.-J."/>
        </authorList>
    </citation>
    <scope>NUCLEOTIDE SEQUENCE [LARGE SCALE GENOMIC DNA]</scope>
    <source>
        <strain evidence="2 3">YJ-S3-2</strain>
    </source>
</reference>
<proteinExistence type="predicted"/>